<sequence>MDTNENSEPAKRLLFSLTGEITYSVDLPLPCTRRFIGSAFGWLLAIERSTMVITLLNPFTGGAVSLPPLKDPYGLYEGYIDDDDPEGFIRKAILSSDPFLSPNNYEVVVIYDGMCRLAMFKSGQESWNFIDRRDCSCSCFDVIYHRKERYWRGPPDGETDRTSRIAVFKLLQHPTGEAEATWVPINRLGNQALFVGDNHSLLVSTLEFPECLPNRIYYTQHFHSDIPSYVPKGIDEDSGIFNMEEESFQSCCIPDPHFGNNVLPLIWFVPNMRGTVSSCFQSTSCSGSGLMQSEFGKIKII</sequence>
<gene>
    <name evidence="1" type="ORF">RHMOL_Rhmol03G0202800</name>
</gene>
<name>A0ACC0PHU4_RHOML</name>
<dbReference type="EMBL" id="CM046390">
    <property type="protein sequence ID" value="KAI8564711.1"/>
    <property type="molecule type" value="Genomic_DNA"/>
</dbReference>
<dbReference type="Proteomes" id="UP001062846">
    <property type="component" value="Chromosome 3"/>
</dbReference>
<evidence type="ECO:0000313" key="1">
    <source>
        <dbReference type="EMBL" id="KAI8564711.1"/>
    </source>
</evidence>
<protein>
    <submittedName>
        <fullName evidence="1">Uncharacterized protein</fullName>
    </submittedName>
</protein>
<proteinExistence type="predicted"/>
<organism evidence="1 2">
    <name type="scientific">Rhododendron molle</name>
    <name type="common">Chinese azalea</name>
    <name type="synonym">Azalea mollis</name>
    <dbReference type="NCBI Taxonomy" id="49168"/>
    <lineage>
        <taxon>Eukaryota</taxon>
        <taxon>Viridiplantae</taxon>
        <taxon>Streptophyta</taxon>
        <taxon>Embryophyta</taxon>
        <taxon>Tracheophyta</taxon>
        <taxon>Spermatophyta</taxon>
        <taxon>Magnoliopsida</taxon>
        <taxon>eudicotyledons</taxon>
        <taxon>Gunneridae</taxon>
        <taxon>Pentapetalae</taxon>
        <taxon>asterids</taxon>
        <taxon>Ericales</taxon>
        <taxon>Ericaceae</taxon>
        <taxon>Ericoideae</taxon>
        <taxon>Rhodoreae</taxon>
        <taxon>Rhododendron</taxon>
    </lineage>
</organism>
<accession>A0ACC0PHU4</accession>
<evidence type="ECO:0000313" key="2">
    <source>
        <dbReference type="Proteomes" id="UP001062846"/>
    </source>
</evidence>
<keyword evidence="2" id="KW-1185">Reference proteome</keyword>
<reference evidence="1" key="1">
    <citation type="submission" date="2022-02" db="EMBL/GenBank/DDBJ databases">
        <title>Plant Genome Project.</title>
        <authorList>
            <person name="Zhang R.-G."/>
        </authorList>
    </citation>
    <scope>NUCLEOTIDE SEQUENCE</scope>
    <source>
        <strain evidence="1">AT1</strain>
    </source>
</reference>
<comment type="caution">
    <text evidence="1">The sequence shown here is derived from an EMBL/GenBank/DDBJ whole genome shotgun (WGS) entry which is preliminary data.</text>
</comment>